<name>A0A239AFL2_9FLAO</name>
<dbReference type="Proteomes" id="UP000198379">
    <property type="component" value="Unassembled WGS sequence"/>
</dbReference>
<dbReference type="InterPro" id="IPR036866">
    <property type="entry name" value="RibonucZ/Hydroxyglut_hydro"/>
</dbReference>
<dbReference type="Pfam" id="PF12706">
    <property type="entry name" value="Lactamase_B_2"/>
    <property type="match status" value="1"/>
</dbReference>
<dbReference type="PANTHER" id="PTHR46504:SF2">
    <property type="entry name" value="TRNASE Z TRZ1"/>
    <property type="match status" value="1"/>
</dbReference>
<feature type="domain" description="Metallo-beta-lactamase" evidence="1">
    <location>
        <begin position="25"/>
        <end position="146"/>
    </location>
</feature>
<keyword evidence="3" id="KW-1185">Reference proteome</keyword>
<protein>
    <submittedName>
        <fullName evidence="2">RNAse Z</fullName>
    </submittedName>
</protein>
<dbReference type="EMBL" id="FZNY01000004">
    <property type="protein sequence ID" value="SNR94415.1"/>
    <property type="molecule type" value="Genomic_DNA"/>
</dbReference>
<evidence type="ECO:0000313" key="3">
    <source>
        <dbReference type="Proteomes" id="UP000198379"/>
    </source>
</evidence>
<dbReference type="Gene3D" id="3.60.15.10">
    <property type="entry name" value="Ribonuclease Z/Hydroxyacylglutathione hydrolase-like"/>
    <property type="match status" value="1"/>
</dbReference>
<dbReference type="OrthoDB" id="928739at2"/>
<dbReference type="InterPro" id="IPR001279">
    <property type="entry name" value="Metallo-B-lactamas"/>
</dbReference>
<dbReference type="PANTHER" id="PTHR46504">
    <property type="entry name" value="TRNASE Z TRZ1"/>
    <property type="match status" value="1"/>
</dbReference>
<accession>A0A239AFL2</accession>
<evidence type="ECO:0000313" key="2">
    <source>
        <dbReference type="EMBL" id="SNR94415.1"/>
    </source>
</evidence>
<sequence>MNLNITAYSTALFSTWINIEELHLLFDAGDGVTAGLLQKSGKIKYVFITHPDRDHITGLFQLHQLNARKGLPKVYYPKDSGSFPAIKDFLHKFDTHIQGTEWHPIKHLDTIEIRNDLYVEAIRNEHVAVPQNVSKSLSFKLYQTKQKLKKEFSHLNGNSIKEMIGLHGRDHLMETIHTNILSYAGDTPVDDYNKWDHSKILIHESTFLQDQANAIIKSPKERNKHSKLNEVLEMVSNITIDRLILHHFSSRYSKEEINTNVIKLCKYYHIKVPVHVIYPGEIHRDILNSPPLYG</sequence>
<gene>
    <name evidence="2" type="ORF">SAMN06265376_104402</name>
</gene>
<dbReference type="RefSeq" id="WP_089372195.1">
    <property type="nucleotide sequence ID" value="NZ_BMEP01000008.1"/>
</dbReference>
<reference evidence="2 3" key="1">
    <citation type="submission" date="2017-06" db="EMBL/GenBank/DDBJ databases">
        <authorList>
            <person name="Kim H.J."/>
            <person name="Triplett B.A."/>
        </authorList>
    </citation>
    <scope>NUCLEOTIDE SEQUENCE [LARGE SCALE GENOMIC DNA]</scope>
    <source>
        <strain evidence="2 3">DSM 25597</strain>
    </source>
</reference>
<organism evidence="2 3">
    <name type="scientific">Dokdonia pacifica</name>
    <dbReference type="NCBI Taxonomy" id="1627892"/>
    <lineage>
        <taxon>Bacteria</taxon>
        <taxon>Pseudomonadati</taxon>
        <taxon>Bacteroidota</taxon>
        <taxon>Flavobacteriia</taxon>
        <taxon>Flavobacteriales</taxon>
        <taxon>Flavobacteriaceae</taxon>
        <taxon>Dokdonia</taxon>
    </lineage>
</organism>
<proteinExistence type="predicted"/>
<evidence type="ECO:0000259" key="1">
    <source>
        <dbReference type="Pfam" id="PF12706"/>
    </source>
</evidence>
<dbReference type="SUPFAM" id="SSF56281">
    <property type="entry name" value="Metallo-hydrolase/oxidoreductase"/>
    <property type="match status" value="1"/>
</dbReference>
<dbReference type="AlphaFoldDB" id="A0A239AFL2"/>